<sequence length="336" mass="37642">MANGHFGGGDGTKENPYLVEDAQDLNAVRHNMSAYYKQVKDVNLISYGNWIPIGDHINPFLGGYDGGRHEITNLKIIALPPFDTTVSLTNLFIGLFGAVGEFGVYREIFLKNIYLENVYIHLPDMPDQHPYVNLYAGALCGRLYGDIVESCYTSGIVNIGNRANSVGGFIGVARTQAVKNCYSLCEVTSGRDLSRKYNLSVAGFIGNFRLGTITNCYYAGKVNWKLDNPDEQQQQLMSLWVGGLISGPVSTNSNDVIVVNSYYDREVVGFTHTDNGKGESRSTHEMKQQATFENWNFNTIWGIDENESYPYFIKVIRAKMKSTPFPLNFRKMRLVE</sequence>
<dbReference type="AlphaFoldDB" id="A0A285SXK1"/>
<dbReference type="RefSeq" id="WP_097073789.1">
    <property type="nucleotide sequence ID" value="NZ_OBMQ01000007.1"/>
</dbReference>
<proteinExistence type="predicted"/>
<reference evidence="2" key="1">
    <citation type="submission" date="2017-08" db="EMBL/GenBank/DDBJ databases">
        <authorList>
            <person name="Varghese N."/>
            <person name="Submissions S."/>
        </authorList>
    </citation>
    <scope>NUCLEOTIDE SEQUENCE [LARGE SCALE GENOMIC DNA]</scope>
    <source>
        <strain evidence="2">JC22</strain>
    </source>
</reference>
<protein>
    <recommendedName>
        <fullName evidence="3">GLUG domain-containing protein</fullName>
    </recommendedName>
</protein>
<dbReference type="EMBL" id="OBMQ01000007">
    <property type="protein sequence ID" value="SOC12779.1"/>
    <property type="molecule type" value="Genomic_DNA"/>
</dbReference>
<dbReference type="Gene3D" id="2.160.20.110">
    <property type="match status" value="1"/>
</dbReference>
<organism evidence="1 2">
    <name type="scientific">Ureibacillus xyleni</name>
    <dbReference type="NCBI Taxonomy" id="614648"/>
    <lineage>
        <taxon>Bacteria</taxon>
        <taxon>Bacillati</taxon>
        <taxon>Bacillota</taxon>
        <taxon>Bacilli</taxon>
        <taxon>Bacillales</taxon>
        <taxon>Caryophanaceae</taxon>
        <taxon>Ureibacillus</taxon>
    </lineage>
</organism>
<keyword evidence="2" id="KW-1185">Reference proteome</keyword>
<evidence type="ECO:0000313" key="1">
    <source>
        <dbReference type="EMBL" id="SOC12779.1"/>
    </source>
</evidence>
<dbReference type="Proteomes" id="UP000219636">
    <property type="component" value="Unassembled WGS sequence"/>
</dbReference>
<gene>
    <name evidence="1" type="ORF">SAMN05880501_10750</name>
</gene>
<accession>A0A285SXK1</accession>
<name>A0A285SXK1_9BACL</name>
<evidence type="ECO:0000313" key="2">
    <source>
        <dbReference type="Proteomes" id="UP000219636"/>
    </source>
</evidence>
<dbReference type="OrthoDB" id="9807519at2"/>
<evidence type="ECO:0008006" key="3">
    <source>
        <dbReference type="Google" id="ProtNLM"/>
    </source>
</evidence>